<dbReference type="SUPFAM" id="SSF55785">
    <property type="entry name" value="PYP-like sensor domain (PAS domain)"/>
    <property type="match status" value="1"/>
</dbReference>
<feature type="domain" description="Histidine kinase" evidence="10">
    <location>
        <begin position="198"/>
        <end position="417"/>
    </location>
</feature>
<proteinExistence type="predicted"/>
<dbReference type="Pfam" id="PF00512">
    <property type="entry name" value="HisKA"/>
    <property type="match status" value="1"/>
</dbReference>
<dbReference type="InterPro" id="IPR036097">
    <property type="entry name" value="HisK_dim/P_sf"/>
</dbReference>
<dbReference type="InterPro" id="IPR003594">
    <property type="entry name" value="HATPase_dom"/>
</dbReference>
<organism evidence="11 12">
    <name type="scientific">Phycisphaera mikurensis (strain NBRC 102666 / KCTC 22515 / FYK2301M01)</name>
    <dbReference type="NCBI Taxonomy" id="1142394"/>
    <lineage>
        <taxon>Bacteria</taxon>
        <taxon>Pseudomonadati</taxon>
        <taxon>Planctomycetota</taxon>
        <taxon>Phycisphaerae</taxon>
        <taxon>Phycisphaerales</taxon>
        <taxon>Phycisphaeraceae</taxon>
        <taxon>Phycisphaera</taxon>
    </lineage>
</organism>
<dbReference type="CDD" id="cd00075">
    <property type="entry name" value="HATPase"/>
    <property type="match status" value="1"/>
</dbReference>
<evidence type="ECO:0000256" key="8">
    <source>
        <dbReference type="SAM" id="MobiDB-lite"/>
    </source>
</evidence>
<dbReference type="SMART" id="SM00387">
    <property type="entry name" value="HATPase_c"/>
    <property type="match status" value="1"/>
</dbReference>
<dbReference type="InterPro" id="IPR013656">
    <property type="entry name" value="PAS_4"/>
</dbReference>
<dbReference type="InterPro" id="IPR035965">
    <property type="entry name" value="PAS-like_dom_sf"/>
</dbReference>
<dbReference type="eggNOG" id="COG5002">
    <property type="taxonomic scope" value="Bacteria"/>
</dbReference>
<evidence type="ECO:0000256" key="7">
    <source>
        <dbReference type="ARBA" id="ARBA00023136"/>
    </source>
</evidence>
<dbReference type="GO" id="GO:0005886">
    <property type="term" value="C:plasma membrane"/>
    <property type="evidence" value="ECO:0007669"/>
    <property type="project" value="TreeGrafter"/>
</dbReference>
<dbReference type="PANTHER" id="PTHR45453:SF1">
    <property type="entry name" value="PHOSPHATE REGULON SENSOR PROTEIN PHOR"/>
    <property type="match status" value="1"/>
</dbReference>
<evidence type="ECO:0000259" key="10">
    <source>
        <dbReference type="PROSITE" id="PS50109"/>
    </source>
</evidence>
<feature type="region of interest" description="Disordered" evidence="8">
    <location>
        <begin position="416"/>
        <end position="444"/>
    </location>
</feature>
<evidence type="ECO:0000256" key="5">
    <source>
        <dbReference type="ARBA" id="ARBA00022777"/>
    </source>
</evidence>
<dbReference type="Pfam" id="PF02518">
    <property type="entry name" value="HATPase_c"/>
    <property type="match status" value="1"/>
</dbReference>
<dbReference type="EMBL" id="AP012338">
    <property type="protein sequence ID" value="BAM04885.1"/>
    <property type="molecule type" value="Genomic_DNA"/>
</dbReference>
<dbReference type="InterPro" id="IPR004358">
    <property type="entry name" value="Sig_transdc_His_kin-like_C"/>
</dbReference>
<dbReference type="SMART" id="SM00388">
    <property type="entry name" value="HisKA"/>
    <property type="match status" value="1"/>
</dbReference>
<dbReference type="HOGENOM" id="CLU_000445_89_2_0"/>
<evidence type="ECO:0000256" key="1">
    <source>
        <dbReference type="ARBA" id="ARBA00000085"/>
    </source>
</evidence>
<reference evidence="11 12" key="1">
    <citation type="submission" date="2012-02" db="EMBL/GenBank/DDBJ databases">
        <title>Complete genome sequence of Phycisphaera mikurensis NBRC 102666.</title>
        <authorList>
            <person name="Ankai A."/>
            <person name="Hosoyama A."/>
            <person name="Terui Y."/>
            <person name="Sekine M."/>
            <person name="Fukai R."/>
            <person name="Kato Y."/>
            <person name="Nakamura S."/>
            <person name="Yamada-Narita S."/>
            <person name="Kawakoshi A."/>
            <person name="Fukunaga Y."/>
            <person name="Yamazaki S."/>
            <person name="Fujita N."/>
        </authorList>
    </citation>
    <scope>NUCLEOTIDE SEQUENCE [LARGE SCALE GENOMIC DNA]</scope>
    <source>
        <strain evidence="12">NBRC 102666 / KCTC 22515 / FYK2301M01</strain>
    </source>
</reference>
<protein>
    <recommendedName>
        <fullName evidence="2">histidine kinase</fullName>
        <ecNumber evidence="2">2.7.13.3</ecNumber>
    </recommendedName>
</protein>
<dbReference type="Pfam" id="PF08448">
    <property type="entry name" value="PAS_4"/>
    <property type="match status" value="1"/>
</dbReference>
<name>I0IHZ7_PHYMF</name>
<keyword evidence="6" id="KW-0902">Two-component regulatory system</keyword>
<dbReference type="PRINTS" id="PR00344">
    <property type="entry name" value="BCTRLSENSOR"/>
</dbReference>
<dbReference type="FunFam" id="1.10.287.130:FF:000001">
    <property type="entry name" value="Two-component sensor histidine kinase"/>
    <property type="match status" value="1"/>
</dbReference>
<evidence type="ECO:0000313" key="12">
    <source>
        <dbReference type="Proteomes" id="UP000007881"/>
    </source>
</evidence>
<keyword evidence="9" id="KW-0812">Transmembrane</keyword>
<dbReference type="PANTHER" id="PTHR45453">
    <property type="entry name" value="PHOSPHATE REGULON SENSOR PROTEIN PHOR"/>
    <property type="match status" value="1"/>
</dbReference>
<keyword evidence="7 9" id="KW-0472">Membrane</keyword>
<comment type="catalytic activity">
    <reaction evidence="1">
        <text>ATP + protein L-histidine = ADP + protein N-phospho-L-histidine.</text>
        <dbReference type="EC" id="2.7.13.3"/>
    </reaction>
</comment>
<dbReference type="Gene3D" id="1.10.287.130">
    <property type="match status" value="1"/>
</dbReference>
<dbReference type="GO" id="GO:0004721">
    <property type="term" value="F:phosphoprotein phosphatase activity"/>
    <property type="evidence" value="ECO:0007669"/>
    <property type="project" value="TreeGrafter"/>
</dbReference>
<dbReference type="GO" id="GO:0000155">
    <property type="term" value="F:phosphorelay sensor kinase activity"/>
    <property type="evidence" value="ECO:0007669"/>
    <property type="project" value="InterPro"/>
</dbReference>
<dbReference type="RefSeq" id="WP_014438095.1">
    <property type="nucleotide sequence ID" value="NC_017080.1"/>
</dbReference>
<dbReference type="InterPro" id="IPR003661">
    <property type="entry name" value="HisK_dim/P_dom"/>
</dbReference>
<dbReference type="Gene3D" id="3.30.565.10">
    <property type="entry name" value="Histidine kinase-like ATPase, C-terminal domain"/>
    <property type="match status" value="1"/>
</dbReference>
<dbReference type="EC" id="2.7.13.3" evidence="2"/>
<evidence type="ECO:0000313" key="11">
    <source>
        <dbReference type="EMBL" id="BAM04885.1"/>
    </source>
</evidence>
<dbReference type="SUPFAM" id="SSF47384">
    <property type="entry name" value="Homodimeric domain of signal transducing histidine kinase"/>
    <property type="match status" value="1"/>
</dbReference>
<dbReference type="GO" id="GO:0016036">
    <property type="term" value="P:cellular response to phosphate starvation"/>
    <property type="evidence" value="ECO:0007669"/>
    <property type="project" value="TreeGrafter"/>
</dbReference>
<feature type="transmembrane region" description="Helical" evidence="9">
    <location>
        <begin position="15"/>
        <end position="39"/>
    </location>
</feature>
<dbReference type="CDD" id="cd00130">
    <property type="entry name" value="PAS"/>
    <property type="match status" value="1"/>
</dbReference>
<evidence type="ECO:0000256" key="3">
    <source>
        <dbReference type="ARBA" id="ARBA00022553"/>
    </source>
</evidence>
<evidence type="ECO:0000256" key="4">
    <source>
        <dbReference type="ARBA" id="ARBA00022679"/>
    </source>
</evidence>
<keyword evidence="5 11" id="KW-0418">Kinase</keyword>
<feature type="compositionally biased region" description="Low complexity" evidence="8">
    <location>
        <begin position="416"/>
        <end position="425"/>
    </location>
</feature>
<keyword evidence="4 11" id="KW-0808">Transferase</keyword>
<dbReference type="STRING" id="1142394.PSMK_27260"/>
<dbReference type="FunFam" id="3.30.565.10:FF:000006">
    <property type="entry name" value="Sensor histidine kinase WalK"/>
    <property type="match status" value="1"/>
</dbReference>
<evidence type="ECO:0000256" key="2">
    <source>
        <dbReference type="ARBA" id="ARBA00012438"/>
    </source>
</evidence>
<sequence length="474" mass="48852">MASPSSPIIAVATPFLAAAVAAGGLLLLAAAAALVASLLGRLGEARRQAADAAAEAARLRDRLGSESLRRAEADATLASMSDAMIAVDTGGAVLRINRSAGRLLLVAPDAARGRPLTEVARDPAISALFADTLDRRAVDDRELKLAVADQPLDRPRRLSARTAVLHDEAGARIGAIAVLRDVTELRRLEGVRKDFVANVSHELKTPIAAMKAAVETLLDGADETPADRLRFLRMAARQAERLDAIIEDLLTLARLEGSPRRLELAAEWVGPILAAAADACAPAAEEAGVRVVVNCEPGLLALVQPNLAEQAVVNLLDNAIKYGPAGGTVRVDAGPGASPGSTAIRVHNGGPGIPEDHLARLFERFYRVDPSRSRSGGGTGLGLSIVRHVAEACGGGVAVASPPGEGTTFTLTLLGPPEPAGAEEAAVAKKTDPGGEAPRDEPAAPARARLGSLASLLTPSIVLVLALPFPTDLL</sequence>
<dbReference type="InterPro" id="IPR050351">
    <property type="entry name" value="BphY/WalK/GraS-like"/>
</dbReference>
<dbReference type="PROSITE" id="PS50109">
    <property type="entry name" value="HIS_KIN"/>
    <property type="match status" value="1"/>
</dbReference>
<keyword evidence="12" id="KW-1185">Reference proteome</keyword>
<dbReference type="SUPFAM" id="SSF55874">
    <property type="entry name" value="ATPase domain of HSP90 chaperone/DNA topoisomerase II/histidine kinase"/>
    <property type="match status" value="1"/>
</dbReference>
<dbReference type="AlphaFoldDB" id="I0IHZ7"/>
<keyword evidence="3" id="KW-0597">Phosphoprotein</keyword>
<dbReference type="Proteomes" id="UP000007881">
    <property type="component" value="Chromosome"/>
</dbReference>
<dbReference type="OrthoDB" id="9813151at2"/>
<dbReference type="InterPro" id="IPR000014">
    <property type="entry name" value="PAS"/>
</dbReference>
<dbReference type="InterPro" id="IPR036890">
    <property type="entry name" value="HATPase_C_sf"/>
</dbReference>
<dbReference type="InterPro" id="IPR005467">
    <property type="entry name" value="His_kinase_dom"/>
</dbReference>
<accession>I0IHZ7</accession>
<dbReference type="CDD" id="cd00082">
    <property type="entry name" value="HisKA"/>
    <property type="match status" value="1"/>
</dbReference>
<feature type="compositionally biased region" description="Basic and acidic residues" evidence="8">
    <location>
        <begin position="426"/>
        <end position="442"/>
    </location>
</feature>
<dbReference type="KEGG" id="phm:PSMK_27260"/>
<evidence type="ECO:0000256" key="6">
    <source>
        <dbReference type="ARBA" id="ARBA00023012"/>
    </source>
</evidence>
<dbReference type="Gene3D" id="3.30.450.20">
    <property type="entry name" value="PAS domain"/>
    <property type="match status" value="1"/>
</dbReference>
<keyword evidence="9" id="KW-1133">Transmembrane helix</keyword>
<gene>
    <name evidence="11" type="ordered locus">PSMK_27260</name>
</gene>
<evidence type="ECO:0000256" key="9">
    <source>
        <dbReference type="SAM" id="Phobius"/>
    </source>
</evidence>